<dbReference type="EMBL" id="JARKIB010000356">
    <property type="protein sequence ID" value="KAJ7712846.1"/>
    <property type="molecule type" value="Genomic_DNA"/>
</dbReference>
<evidence type="ECO:0000313" key="2">
    <source>
        <dbReference type="Proteomes" id="UP001215598"/>
    </source>
</evidence>
<protein>
    <submittedName>
        <fullName evidence="1">Uncharacterized protein</fullName>
    </submittedName>
</protein>
<organism evidence="1 2">
    <name type="scientific">Mycena metata</name>
    <dbReference type="NCBI Taxonomy" id="1033252"/>
    <lineage>
        <taxon>Eukaryota</taxon>
        <taxon>Fungi</taxon>
        <taxon>Dikarya</taxon>
        <taxon>Basidiomycota</taxon>
        <taxon>Agaricomycotina</taxon>
        <taxon>Agaricomycetes</taxon>
        <taxon>Agaricomycetidae</taxon>
        <taxon>Agaricales</taxon>
        <taxon>Marasmiineae</taxon>
        <taxon>Mycenaceae</taxon>
        <taxon>Mycena</taxon>
    </lineage>
</organism>
<name>A0AAD7H663_9AGAR</name>
<proteinExistence type="predicted"/>
<dbReference type="AlphaFoldDB" id="A0AAD7H663"/>
<dbReference type="Proteomes" id="UP001215598">
    <property type="component" value="Unassembled WGS sequence"/>
</dbReference>
<comment type="caution">
    <text evidence="1">The sequence shown here is derived from an EMBL/GenBank/DDBJ whole genome shotgun (WGS) entry which is preliminary data.</text>
</comment>
<evidence type="ECO:0000313" key="1">
    <source>
        <dbReference type="EMBL" id="KAJ7712846.1"/>
    </source>
</evidence>
<sequence>MAIGCIGRHQHLFEKGLYAVCPEEYVIGGNLGAINDAAPDMHFPETGERLQRCVDPVLNKGRVEARETCAGGLQGWCKVCRGGRGCGRTGGGIPLHADPAPGSIQGRSGSIDPLICCIAIRTEQRTGFRNLLQRPSRNHTQQLQAIHGELDELPVKGVHHWRVVLQPLSIFQDQFVLGEFKALEAGACGEVLGRASVKPAMSDGYQPISRTQKRLPIPLSVNFASQIGVRGDIVTAVRRGEASPWTRHPILRPTGA</sequence>
<accession>A0AAD7H663</accession>
<reference evidence="1" key="1">
    <citation type="submission" date="2023-03" db="EMBL/GenBank/DDBJ databases">
        <title>Massive genome expansion in bonnet fungi (Mycena s.s.) driven by repeated elements and novel gene families across ecological guilds.</title>
        <authorList>
            <consortium name="Lawrence Berkeley National Laboratory"/>
            <person name="Harder C.B."/>
            <person name="Miyauchi S."/>
            <person name="Viragh M."/>
            <person name="Kuo A."/>
            <person name="Thoen E."/>
            <person name="Andreopoulos B."/>
            <person name="Lu D."/>
            <person name="Skrede I."/>
            <person name="Drula E."/>
            <person name="Henrissat B."/>
            <person name="Morin E."/>
            <person name="Kohler A."/>
            <person name="Barry K."/>
            <person name="LaButti K."/>
            <person name="Morin E."/>
            <person name="Salamov A."/>
            <person name="Lipzen A."/>
            <person name="Mereny Z."/>
            <person name="Hegedus B."/>
            <person name="Baldrian P."/>
            <person name="Stursova M."/>
            <person name="Weitz H."/>
            <person name="Taylor A."/>
            <person name="Grigoriev I.V."/>
            <person name="Nagy L.G."/>
            <person name="Martin F."/>
            <person name="Kauserud H."/>
        </authorList>
    </citation>
    <scope>NUCLEOTIDE SEQUENCE</scope>
    <source>
        <strain evidence="1">CBHHK182m</strain>
    </source>
</reference>
<gene>
    <name evidence="1" type="ORF">B0H16DRAFT_1479082</name>
</gene>
<keyword evidence="2" id="KW-1185">Reference proteome</keyword>